<keyword evidence="1" id="KW-0812">Transmembrane</keyword>
<protein>
    <submittedName>
        <fullName evidence="2">Uncharacterized protein</fullName>
    </submittedName>
</protein>
<organism evidence="2 3">
    <name type="scientific">Tetragonisca angustula</name>
    <dbReference type="NCBI Taxonomy" id="166442"/>
    <lineage>
        <taxon>Eukaryota</taxon>
        <taxon>Metazoa</taxon>
        <taxon>Ecdysozoa</taxon>
        <taxon>Arthropoda</taxon>
        <taxon>Hexapoda</taxon>
        <taxon>Insecta</taxon>
        <taxon>Pterygota</taxon>
        <taxon>Neoptera</taxon>
        <taxon>Endopterygota</taxon>
        <taxon>Hymenoptera</taxon>
        <taxon>Apocrita</taxon>
        <taxon>Aculeata</taxon>
        <taxon>Apoidea</taxon>
        <taxon>Anthophila</taxon>
        <taxon>Apidae</taxon>
        <taxon>Tetragonisca</taxon>
    </lineage>
</organism>
<reference evidence="2 3" key="1">
    <citation type="submission" date="2024-05" db="EMBL/GenBank/DDBJ databases">
        <title>The nuclear and mitochondrial genome assemblies of Tetragonisca angustula (Apidae: Meliponini), a tiny yet remarkable pollinator in the Neotropics.</title>
        <authorList>
            <person name="Ferrari R."/>
            <person name="Ricardo P.C."/>
            <person name="Dias F.C."/>
            <person name="Araujo N.S."/>
            <person name="Soares D.O."/>
            <person name="Zhou Q.-S."/>
            <person name="Zhu C.-D."/>
            <person name="Coutinho L."/>
            <person name="Airas M.C."/>
            <person name="Batista T.M."/>
        </authorList>
    </citation>
    <scope>NUCLEOTIDE SEQUENCE [LARGE SCALE GENOMIC DNA]</scope>
    <source>
        <strain evidence="2">ASF017062</strain>
        <tissue evidence="2">Abdomen</tissue>
    </source>
</reference>
<keyword evidence="1" id="KW-1133">Transmembrane helix</keyword>
<comment type="caution">
    <text evidence="2">The sequence shown here is derived from an EMBL/GenBank/DDBJ whole genome shotgun (WGS) entry which is preliminary data.</text>
</comment>
<name>A0AAW1AFK7_9HYME</name>
<feature type="transmembrane region" description="Helical" evidence="1">
    <location>
        <begin position="99"/>
        <end position="116"/>
    </location>
</feature>
<proteinExistence type="predicted"/>
<sequence length="174" mass="18803">MQHRRCASSSFQIAVLIYRFKFATTPARARRAISWPTTKPTTTRAGTYGVDDVHADELYRLENNSIKDKVVAGIFISSLKRFLRSKKLKPTHNKNPDKMKSLFILFAIVAVVAAFPEPERERRGLLGAPALALARPALAPAVAVAPAPIAIAAPAPALLAAPALAAAPWGLKAW</sequence>
<keyword evidence="1" id="KW-0472">Membrane</keyword>
<dbReference type="AlphaFoldDB" id="A0AAW1AFK7"/>
<accession>A0AAW1AFK7</accession>
<dbReference type="EMBL" id="JAWNGG020000025">
    <property type="protein sequence ID" value="KAK9307913.1"/>
    <property type="molecule type" value="Genomic_DNA"/>
</dbReference>
<dbReference type="Proteomes" id="UP001432146">
    <property type="component" value="Unassembled WGS sequence"/>
</dbReference>
<gene>
    <name evidence="2" type="ORF">QLX08_001967</name>
</gene>
<evidence type="ECO:0000313" key="2">
    <source>
        <dbReference type="EMBL" id="KAK9307913.1"/>
    </source>
</evidence>
<evidence type="ECO:0000313" key="3">
    <source>
        <dbReference type="Proteomes" id="UP001432146"/>
    </source>
</evidence>
<keyword evidence="3" id="KW-1185">Reference proteome</keyword>
<evidence type="ECO:0000256" key="1">
    <source>
        <dbReference type="SAM" id="Phobius"/>
    </source>
</evidence>